<feature type="signal peptide" evidence="4">
    <location>
        <begin position="1"/>
        <end position="23"/>
    </location>
</feature>
<feature type="chain" id="PRO_5047130040" evidence="4">
    <location>
        <begin position="24"/>
        <end position="257"/>
    </location>
</feature>
<accession>A0ABR6NIZ3</accession>
<dbReference type="SUPFAM" id="SSF53850">
    <property type="entry name" value="Periplasmic binding protein-like II"/>
    <property type="match status" value="1"/>
</dbReference>
<dbReference type="InterPro" id="IPR050682">
    <property type="entry name" value="ModA/WtpA"/>
</dbReference>
<evidence type="ECO:0000313" key="5">
    <source>
        <dbReference type="EMBL" id="MBB5987244.1"/>
    </source>
</evidence>
<dbReference type="Gene3D" id="3.40.190.10">
    <property type="entry name" value="Periplasmic binding protein-like II"/>
    <property type="match status" value="2"/>
</dbReference>
<dbReference type="PANTHER" id="PTHR30632:SF17">
    <property type="entry name" value="MOLYBDATE-BINDING PROTEIN MODA"/>
    <property type="match status" value="1"/>
</dbReference>
<dbReference type="Pfam" id="PF13531">
    <property type="entry name" value="SBP_bac_11"/>
    <property type="match status" value="1"/>
</dbReference>
<reference evidence="5 6" key="1">
    <citation type="submission" date="2020-08" db="EMBL/GenBank/DDBJ databases">
        <title>Exploring microbial biodiversity for novel pathways involved in the catabolism of aromatic compounds derived from lignin.</title>
        <authorList>
            <person name="Elkins J."/>
        </authorList>
    </citation>
    <scope>NUCLEOTIDE SEQUENCE [LARGE SCALE GENOMIC DNA]</scope>
    <source>
        <strain evidence="5 6">B1D3A</strain>
    </source>
</reference>
<dbReference type="EMBL" id="JACHKA010000001">
    <property type="protein sequence ID" value="MBB5987244.1"/>
    <property type="molecule type" value="Genomic_DNA"/>
</dbReference>
<keyword evidence="6" id="KW-1185">Reference proteome</keyword>
<proteinExistence type="inferred from homology"/>
<gene>
    <name evidence="5" type="ORF">HNP60_003218</name>
</gene>
<organism evidence="5 6">
    <name type="scientific">Sphingobium lignivorans</name>
    <dbReference type="NCBI Taxonomy" id="2735886"/>
    <lineage>
        <taxon>Bacteria</taxon>
        <taxon>Pseudomonadati</taxon>
        <taxon>Pseudomonadota</taxon>
        <taxon>Alphaproteobacteria</taxon>
        <taxon>Sphingomonadales</taxon>
        <taxon>Sphingomonadaceae</taxon>
        <taxon>Sphingobium</taxon>
    </lineage>
</organism>
<dbReference type="PANTHER" id="PTHR30632">
    <property type="entry name" value="MOLYBDATE-BINDING PERIPLASMIC PROTEIN"/>
    <property type="match status" value="1"/>
</dbReference>
<evidence type="ECO:0000256" key="3">
    <source>
        <dbReference type="ARBA" id="ARBA00022729"/>
    </source>
</evidence>
<dbReference type="Proteomes" id="UP001138540">
    <property type="component" value="Unassembled WGS sequence"/>
</dbReference>
<dbReference type="NCBIfam" id="TIGR01256">
    <property type="entry name" value="modA"/>
    <property type="match status" value="1"/>
</dbReference>
<keyword evidence="2" id="KW-0479">Metal-binding</keyword>
<name>A0ABR6NIZ3_9SPHN</name>
<protein>
    <submittedName>
        <fullName evidence="5">Molybdate transport system substrate-binding protein</fullName>
    </submittedName>
</protein>
<dbReference type="PIRSF" id="PIRSF004846">
    <property type="entry name" value="ModA"/>
    <property type="match status" value="1"/>
</dbReference>
<evidence type="ECO:0000256" key="1">
    <source>
        <dbReference type="ARBA" id="ARBA00009175"/>
    </source>
</evidence>
<dbReference type="InterPro" id="IPR005950">
    <property type="entry name" value="ModA"/>
</dbReference>
<evidence type="ECO:0000313" key="6">
    <source>
        <dbReference type="Proteomes" id="UP001138540"/>
    </source>
</evidence>
<evidence type="ECO:0000256" key="4">
    <source>
        <dbReference type="SAM" id="SignalP"/>
    </source>
</evidence>
<comment type="caution">
    <text evidence="5">The sequence shown here is derived from an EMBL/GenBank/DDBJ whole genome shotgun (WGS) entry which is preliminary data.</text>
</comment>
<comment type="similarity">
    <text evidence="1">Belongs to the bacterial solute-binding protein ModA family.</text>
</comment>
<sequence length="257" mass="27153">MKVRSFLCLLLFASALLSGAAQAQAQRRGPLVLAAASLQEAMNDAARAWAARRHAAPVLSFAASPALARQIEAGAPADLFVSADEAWMDHVAGKGLLRPGSRADFLTNRLVLIAPARSAVTLRIARGFPLARALGKGRLAMADPDAVPAGKYGKAALAALGVWGSVEARVARAENVRAALALVERGAAPLGVVYETDARASSGVRIVGVFPSGTHPPIVYPLAILRDARHPEVEDFRRFLLSREGKAIFARRGFPVR</sequence>
<keyword evidence="3 4" id="KW-0732">Signal</keyword>
<evidence type="ECO:0000256" key="2">
    <source>
        <dbReference type="ARBA" id="ARBA00022723"/>
    </source>
</evidence>